<gene>
    <name evidence="2" type="ORF">MHBO_000665</name>
</gene>
<dbReference type="EMBL" id="JBDODL010000118">
    <property type="protein sequence ID" value="MES1918750.1"/>
    <property type="molecule type" value="Genomic_DNA"/>
</dbReference>
<proteinExistence type="predicted"/>
<comment type="caution">
    <text evidence="2">The sequence shown here is derived from an EMBL/GenBank/DDBJ whole genome shotgun (WGS) entry which is preliminary data.</text>
</comment>
<feature type="compositionally biased region" description="Basic and acidic residues" evidence="1">
    <location>
        <begin position="78"/>
        <end position="98"/>
    </location>
</feature>
<feature type="region of interest" description="Disordered" evidence="1">
    <location>
        <begin position="143"/>
        <end position="162"/>
    </location>
</feature>
<feature type="region of interest" description="Disordered" evidence="1">
    <location>
        <begin position="78"/>
        <end position="120"/>
    </location>
</feature>
<name>A0ABV2AGD5_9EUKA</name>
<evidence type="ECO:0000313" key="3">
    <source>
        <dbReference type="Proteomes" id="UP001439008"/>
    </source>
</evidence>
<organism evidence="2 3">
    <name type="scientific">Bonamia ostreae</name>
    <dbReference type="NCBI Taxonomy" id="126728"/>
    <lineage>
        <taxon>Eukaryota</taxon>
        <taxon>Sar</taxon>
        <taxon>Rhizaria</taxon>
        <taxon>Endomyxa</taxon>
        <taxon>Ascetosporea</taxon>
        <taxon>Haplosporida</taxon>
        <taxon>Bonamia</taxon>
    </lineage>
</organism>
<evidence type="ECO:0000256" key="1">
    <source>
        <dbReference type="SAM" id="MobiDB-lite"/>
    </source>
</evidence>
<sequence length="194" mass="23497">MYSRYYPFSVLGLHSFDGFSSTNGLYWCKDPFCFYYLCQSANMYFDYGSYWRYRNQMNNYDFNQNNRPEMESSEDNIYRENGRNEDFNNKTEDPKIEEDLYVPPETSTNDEYYQQTESTTNKIQEEHQNGDYIGYENDEMHHYPTERENREEEADSIESLYSTDKLESREQVFGAKIKRRLLREDKSGKRAYQK</sequence>
<feature type="compositionally biased region" description="Polar residues" evidence="1">
    <location>
        <begin position="105"/>
        <end position="120"/>
    </location>
</feature>
<dbReference type="Proteomes" id="UP001439008">
    <property type="component" value="Unassembled WGS sequence"/>
</dbReference>
<evidence type="ECO:0000313" key="2">
    <source>
        <dbReference type="EMBL" id="MES1918750.1"/>
    </source>
</evidence>
<accession>A0ABV2AGD5</accession>
<reference evidence="2 3" key="1">
    <citation type="journal article" date="2024" name="BMC Biol.">
        <title>Comparative genomics of Ascetosporea gives new insight into the evolutionary basis for animal parasitism in Rhizaria.</title>
        <authorList>
            <person name="Hiltunen Thoren M."/>
            <person name="Onut-Brannstrom I."/>
            <person name="Alfjorden A."/>
            <person name="Peckova H."/>
            <person name="Swords F."/>
            <person name="Hooper C."/>
            <person name="Holzer A.S."/>
            <person name="Bass D."/>
            <person name="Burki F."/>
        </authorList>
    </citation>
    <scope>NUCLEOTIDE SEQUENCE [LARGE SCALE GENOMIC DNA]</scope>
    <source>
        <strain evidence="2">20-A016</strain>
    </source>
</reference>
<protein>
    <submittedName>
        <fullName evidence="2">Uncharacterized protein</fullName>
    </submittedName>
</protein>
<keyword evidence="3" id="KW-1185">Reference proteome</keyword>